<evidence type="ECO:0000256" key="2">
    <source>
        <dbReference type="ARBA" id="ARBA00022723"/>
    </source>
</evidence>
<evidence type="ECO:0000313" key="7">
    <source>
        <dbReference type="EMBL" id="KAF0714432.1"/>
    </source>
</evidence>
<evidence type="ECO:0000259" key="6">
    <source>
        <dbReference type="Pfam" id="PF05699"/>
    </source>
</evidence>
<evidence type="ECO:0000256" key="5">
    <source>
        <dbReference type="ARBA" id="ARBA00023242"/>
    </source>
</evidence>
<keyword evidence="8" id="KW-1185">Reference proteome</keyword>
<evidence type="ECO:0000256" key="1">
    <source>
        <dbReference type="ARBA" id="ARBA00004123"/>
    </source>
</evidence>
<dbReference type="GO" id="GO:0046983">
    <property type="term" value="F:protein dimerization activity"/>
    <property type="evidence" value="ECO:0007669"/>
    <property type="project" value="InterPro"/>
</dbReference>
<keyword evidence="4" id="KW-0862">Zinc</keyword>
<keyword evidence="3" id="KW-0863">Zinc-finger</keyword>
<keyword evidence="5" id="KW-0539">Nucleus</keyword>
<dbReference type="SUPFAM" id="SSF53098">
    <property type="entry name" value="Ribonuclease H-like"/>
    <property type="match status" value="1"/>
</dbReference>
<evidence type="ECO:0000256" key="4">
    <source>
        <dbReference type="ARBA" id="ARBA00022833"/>
    </source>
</evidence>
<sequence>MIAEDLQPLSIVENEGFRNMVKLLDSRYQIPSRRALGRTIIPSIYSNVRNKVQALLNDTSFISLTTDIWTSINTDSFITITAHFFPKGQSQLKIVVLCTKKLDQSHTAVHLTEIMTNELNRWGILNKVTAIVSDNGANIKSAIRLMNIQHIPCTAHKLNLIVQKALYLNEDDSVGDESNELDSVKIKLILKKCRVIVGFFKRSEVGNRILGEKQRQLGFTQLLKLKQDVRTRWNSTLIMLERLVKLKEPLTVTMILVKEAPSNLTPEEWVIIEDIVPLLRPFNSLTIELSAEQYPTISKVVPLLRGLQTSLNSKIPKTPLGRFIKSNLISQVNRRFEGIEKQSLTPYFSRATLLDPRCKKAAFAVEENASDAEQNIVLEVASMTNNTSEDTEREVPTDQIEEDSENLWNFLQSRISNVQGQTTSTSSAMTTSVPSERIFSKTGQIMSARRNRLLPDNQDTLIFLHKNIFPTGLETHQPTYPTGLELRETSTTLSKYPTGLVTH</sequence>
<reference evidence="7 8" key="1">
    <citation type="submission" date="2019-08" db="EMBL/GenBank/DDBJ databases">
        <title>Whole genome of Aphis craccivora.</title>
        <authorList>
            <person name="Voronova N.V."/>
            <person name="Shulinski R.S."/>
            <person name="Bandarenka Y.V."/>
            <person name="Zhorov D.G."/>
            <person name="Warner D."/>
        </authorList>
    </citation>
    <scope>NUCLEOTIDE SEQUENCE [LARGE SCALE GENOMIC DNA]</scope>
    <source>
        <strain evidence="7">180601</strain>
        <tissue evidence="7">Whole Body</tissue>
    </source>
</reference>
<evidence type="ECO:0000313" key="8">
    <source>
        <dbReference type="Proteomes" id="UP000478052"/>
    </source>
</evidence>
<dbReference type="SUPFAM" id="SSF140996">
    <property type="entry name" value="Hermes dimerisation domain"/>
    <property type="match status" value="1"/>
</dbReference>
<dbReference type="GO" id="GO:0008270">
    <property type="term" value="F:zinc ion binding"/>
    <property type="evidence" value="ECO:0007669"/>
    <property type="project" value="UniProtKB-KW"/>
</dbReference>
<comment type="caution">
    <text evidence="7">The sequence shown here is derived from an EMBL/GenBank/DDBJ whole genome shotgun (WGS) entry which is preliminary data.</text>
</comment>
<feature type="non-terminal residue" evidence="7">
    <location>
        <position position="503"/>
    </location>
</feature>
<dbReference type="InterPro" id="IPR052035">
    <property type="entry name" value="ZnF_BED_domain_contain"/>
</dbReference>
<gene>
    <name evidence="7" type="ORF">FWK35_00032648</name>
</gene>
<evidence type="ECO:0000256" key="3">
    <source>
        <dbReference type="ARBA" id="ARBA00022771"/>
    </source>
</evidence>
<dbReference type="Proteomes" id="UP000478052">
    <property type="component" value="Unassembled WGS sequence"/>
</dbReference>
<comment type="subcellular location">
    <subcellularLocation>
        <location evidence="1">Nucleus</location>
    </subcellularLocation>
</comment>
<dbReference type="AlphaFoldDB" id="A0A6G0VYL9"/>
<protein>
    <recommendedName>
        <fullName evidence="6">HAT C-terminal dimerisation domain-containing protein</fullName>
    </recommendedName>
</protein>
<accession>A0A6G0VYL9</accession>
<organism evidence="7 8">
    <name type="scientific">Aphis craccivora</name>
    <name type="common">Cowpea aphid</name>
    <dbReference type="NCBI Taxonomy" id="307492"/>
    <lineage>
        <taxon>Eukaryota</taxon>
        <taxon>Metazoa</taxon>
        <taxon>Ecdysozoa</taxon>
        <taxon>Arthropoda</taxon>
        <taxon>Hexapoda</taxon>
        <taxon>Insecta</taxon>
        <taxon>Pterygota</taxon>
        <taxon>Neoptera</taxon>
        <taxon>Paraneoptera</taxon>
        <taxon>Hemiptera</taxon>
        <taxon>Sternorrhyncha</taxon>
        <taxon>Aphidomorpha</taxon>
        <taxon>Aphidoidea</taxon>
        <taxon>Aphididae</taxon>
        <taxon>Aphidini</taxon>
        <taxon>Aphis</taxon>
        <taxon>Aphis</taxon>
    </lineage>
</organism>
<feature type="domain" description="HAT C-terminal dimerisation" evidence="6">
    <location>
        <begin position="398"/>
        <end position="468"/>
    </location>
</feature>
<dbReference type="PANTHER" id="PTHR46481">
    <property type="entry name" value="ZINC FINGER BED DOMAIN-CONTAINING PROTEIN 4"/>
    <property type="match status" value="1"/>
</dbReference>
<dbReference type="InterPro" id="IPR008906">
    <property type="entry name" value="HATC_C_dom"/>
</dbReference>
<name>A0A6G0VYL9_APHCR</name>
<proteinExistence type="predicted"/>
<dbReference type="Pfam" id="PF05699">
    <property type="entry name" value="Dimer_Tnp_hAT"/>
    <property type="match status" value="1"/>
</dbReference>
<dbReference type="EMBL" id="VUJU01010412">
    <property type="protein sequence ID" value="KAF0714432.1"/>
    <property type="molecule type" value="Genomic_DNA"/>
</dbReference>
<keyword evidence="2" id="KW-0479">Metal-binding</keyword>
<dbReference type="InterPro" id="IPR012337">
    <property type="entry name" value="RNaseH-like_sf"/>
</dbReference>
<dbReference type="PANTHER" id="PTHR46481:SF10">
    <property type="entry name" value="ZINC FINGER BED DOMAIN-CONTAINING PROTEIN 39"/>
    <property type="match status" value="1"/>
</dbReference>
<dbReference type="OrthoDB" id="6619611at2759"/>
<dbReference type="GO" id="GO:0005634">
    <property type="term" value="C:nucleus"/>
    <property type="evidence" value="ECO:0007669"/>
    <property type="project" value="UniProtKB-SubCell"/>
</dbReference>